<reference evidence="1 2" key="1">
    <citation type="submission" date="2020-05" db="EMBL/GenBank/DDBJ databases">
        <title>Complete genome sequencing of Campylobacter and Arcobacter type strains.</title>
        <authorList>
            <person name="Miller W.G."/>
            <person name="Yee E."/>
        </authorList>
    </citation>
    <scope>NUCLEOTIDE SEQUENCE [LARGE SCALE GENOMIC DNA]</scope>
    <source>
        <strain evidence="1 2">LMG 26156</strain>
    </source>
</reference>
<keyword evidence="2" id="KW-1185">Reference proteome</keyword>
<evidence type="ECO:0000313" key="1">
    <source>
        <dbReference type="EMBL" id="QKF67072.1"/>
    </source>
</evidence>
<accession>A0AAE7E4J9</accession>
<evidence type="ECO:0000313" key="2">
    <source>
        <dbReference type="Proteomes" id="UP000503482"/>
    </source>
</evidence>
<dbReference type="AlphaFoldDB" id="A0AAE7E4J9"/>
<dbReference type="RefSeq" id="WP_172664257.1">
    <property type="nucleotide sequence ID" value="NZ_CP053840.1"/>
</dbReference>
<gene>
    <name evidence="1" type="ORF">AVENP_1520</name>
</gene>
<sequence length="302" mass="34744">MKKLLLPVILTCTLFASEENFFELGAGYINSKDNFSTNSNKKITSFSSSESENKAIPNINTYYGKNLSENIKAYFQLEQTDLKIGTKLNTTIGDFYFGVKSKLLEEEWENPFLLNQDRKETDINENGLFLAYEFNTSDYSSAIIKYEYSKREYDIDNTIEDLKRNGNRNLFSLNHALSLNILDEETLLLTNMIFENYSADGKASSYDSLALELGFSKDLNSKTNLTVLTNISKKQYDKTNPIFNEKIESNNFKILTKIEYKEPFNFTDTYINFTIGQESLNANNEFYDAKSNFALFGIGYKF</sequence>
<dbReference type="KEGG" id="avp:AVENP_1520"/>
<name>A0AAE7E4J9_9BACT</name>
<dbReference type="Pfam" id="PF11059">
    <property type="entry name" value="DUF2860"/>
    <property type="match status" value="1"/>
</dbReference>
<dbReference type="PIRSF" id="PIRSF028696">
    <property type="entry name" value="UCP028696"/>
    <property type="match status" value="1"/>
</dbReference>
<dbReference type="Proteomes" id="UP000503482">
    <property type="component" value="Chromosome"/>
</dbReference>
<dbReference type="EMBL" id="CP053840">
    <property type="protein sequence ID" value="QKF67072.1"/>
    <property type="molecule type" value="Genomic_DNA"/>
</dbReference>
<organism evidence="1 2">
    <name type="scientific">Arcobacter venerupis</name>
    <dbReference type="NCBI Taxonomy" id="1054033"/>
    <lineage>
        <taxon>Bacteria</taxon>
        <taxon>Pseudomonadati</taxon>
        <taxon>Campylobacterota</taxon>
        <taxon>Epsilonproteobacteria</taxon>
        <taxon>Campylobacterales</taxon>
        <taxon>Arcobacteraceae</taxon>
        <taxon>Arcobacter</taxon>
    </lineage>
</organism>
<dbReference type="InterPro" id="IPR016896">
    <property type="entry name" value="DUF2860"/>
</dbReference>
<protein>
    <submittedName>
        <fullName evidence="1">DUF2860 domain-containing protein</fullName>
    </submittedName>
</protein>
<proteinExistence type="predicted"/>